<evidence type="ECO:0000313" key="6">
    <source>
        <dbReference type="EMBL" id="TCC29083.1"/>
    </source>
</evidence>
<dbReference type="InterPro" id="IPR036188">
    <property type="entry name" value="FAD/NAD-bd_sf"/>
</dbReference>
<name>A0A4R0I848_9ACTN</name>
<dbReference type="Proteomes" id="UP000294225">
    <property type="component" value="Unassembled WGS sequence"/>
</dbReference>
<dbReference type="PANTHER" id="PTHR43498:SF1">
    <property type="entry name" value="COB--COM HETERODISULFIDE REDUCTASE IRON-SULFUR SUBUNIT A"/>
    <property type="match status" value="1"/>
</dbReference>
<sequence>MRSTSEHPPSDLDAATDRERLLVAPAVDRRTFRSVRHDADLVIVGGGLAGTCAAITAARAGVHVILVHDRPVLGGNSSSEVRLWVLGATAHMSNNNRWAREGGVVDEILVENTYRNPDGNPLIFDTVLLEKATAEPNLTVLLNTALVDVEMADASGRRIDRVSAFCSQNSTRYDIGGNLFLDSSGDGALAFLAGAAFRMGAESSSEFGEKFAPTDDYGHLLGHSIYFYSKDVGHPVRFTPPAFALSDLDSIPRARNFNTSEDGCRLWWIEWGGRLDTVHETETIKWRLWQVVYGVWNHLKNSGEFPEAANLTLEWVGTIPGKRESRRFEGLYMLRQDDVFGQTQHPDAVAYGGWSIDLHPADGVFSEKPGCNQLHSRGTYQIPYRCLVSRDVDNLFLAGRVMSASHVAFGSTRVMGTSAHCAQAVAVAAALCLRDGRRPADLVEPESMAELQRELLRRGQHIPQHTLRDGDDLVGRARVSASSALALGSLPDNGSAVPLAEDRGQLLPLPAGPVPQLGLRLDVSGPTVLTVELRQGRRPDDYTPDRVLAGKEVRLDAGDDQLVKLDFDAELAEPGYVTICLLANDRVAVRVSDQLVTGLVPLRHRRDQPEDPGTGCPGFEFWAPIRRPDGRNLALTLDPPVRLGDPAAVSNGVDRPTCATNAWIAEFDDPHPGLTLRWDDPIDLGRIELAFDTDFDHAMESVLYGQPEDAMPHCVRDFRVRAGERVLAEVHDHHQSRWTLTLDDVVSTDELTVEVDAVNGAAPAAVFSVRCYADPDARILRHDGGARP</sequence>
<evidence type="ECO:0000256" key="2">
    <source>
        <dbReference type="ARBA" id="ARBA00022723"/>
    </source>
</evidence>
<dbReference type="Gene3D" id="3.50.50.60">
    <property type="entry name" value="FAD/NAD(P)-binding domain"/>
    <property type="match status" value="1"/>
</dbReference>
<protein>
    <submittedName>
        <fullName evidence="6">FAD-dependent oxidoreductase</fullName>
    </submittedName>
</protein>
<evidence type="ECO:0000256" key="3">
    <source>
        <dbReference type="ARBA" id="ARBA00023002"/>
    </source>
</evidence>
<dbReference type="SUPFAM" id="SSF51905">
    <property type="entry name" value="FAD/NAD(P)-binding domain"/>
    <property type="match status" value="1"/>
</dbReference>
<proteinExistence type="predicted"/>
<keyword evidence="5" id="KW-0411">Iron-sulfur</keyword>
<evidence type="ECO:0000256" key="5">
    <source>
        <dbReference type="ARBA" id="ARBA00023014"/>
    </source>
</evidence>
<keyword evidence="1" id="KW-0004">4Fe-4S</keyword>
<organism evidence="6 7">
    <name type="scientific">Kribbella speibonae</name>
    <dbReference type="NCBI Taxonomy" id="1572660"/>
    <lineage>
        <taxon>Bacteria</taxon>
        <taxon>Bacillati</taxon>
        <taxon>Actinomycetota</taxon>
        <taxon>Actinomycetes</taxon>
        <taxon>Propionibacteriales</taxon>
        <taxon>Kribbellaceae</taxon>
        <taxon>Kribbella</taxon>
    </lineage>
</organism>
<evidence type="ECO:0000256" key="4">
    <source>
        <dbReference type="ARBA" id="ARBA00023004"/>
    </source>
</evidence>
<evidence type="ECO:0000256" key="1">
    <source>
        <dbReference type="ARBA" id="ARBA00022485"/>
    </source>
</evidence>
<dbReference type="EMBL" id="SJKC01000010">
    <property type="protein sequence ID" value="TCC29083.1"/>
    <property type="molecule type" value="Genomic_DNA"/>
</dbReference>
<dbReference type="RefSeq" id="WP_131500467.1">
    <property type="nucleotide sequence ID" value="NZ_SJKC01000010.1"/>
</dbReference>
<dbReference type="GO" id="GO:0046872">
    <property type="term" value="F:metal ion binding"/>
    <property type="evidence" value="ECO:0007669"/>
    <property type="project" value="UniProtKB-KW"/>
</dbReference>
<accession>A0A4R0I848</accession>
<keyword evidence="3" id="KW-0560">Oxidoreductase</keyword>
<dbReference type="GO" id="GO:0051539">
    <property type="term" value="F:4 iron, 4 sulfur cluster binding"/>
    <property type="evidence" value="ECO:0007669"/>
    <property type="project" value="UniProtKB-KW"/>
</dbReference>
<dbReference type="GO" id="GO:0016491">
    <property type="term" value="F:oxidoreductase activity"/>
    <property type="evidence" value="ECO:0007669"/>
    <property type="project" value="UniProtKB-KW"/>
</dbReference>
<dbReference type="AlphaFoldDB" id="A0A4R0I848"/>
<keyword evidence="2" id="KW-0479">Metal-binding</keyword>
<keyword evidence="4" id="KW-0408">Iron</keyword>
<dbReference type="Pfam" id="PF12831">
    <property type="entry name" value="FAD_oxidored"/>
    <property type="match status" value="1"/>
</dbReference>
<comment type="caution">
    <text evidence="6">The sequence shown here is derived from an EMBL/GenBank/DDBJ whole genome shotgun (WGS) entry which is preliminary data.</text>
</comment>
<evidence type="ECO:0000313" key="7">
    <source>
        <dbReference type="Proteomes" id="UP000294225"/>
    </source>
</evidence>
<dbReference type="InterPro" id="IPR039650">
    <property type="entry name" value="HdrA-like"/>
</dbReference>
<dbReference type="PANTHER" id="PTHR43498">
    <property type="entry name" value="FERREDOXIN:COB-COM HETERODISULFIDE REDUCTASE SUBUNIT A"/>
    <property type="match status" value="1"/>
</dbReference>
<reference evidence="6 7" key="1">
    <citation type="submission" date="2019-02" db="EMBL/GenBank/DDBJ databases">
        <title>Kribbella capetownensis sp. nov. and Kribbella speibonae sp. nov., isolated from soil.</title>
        <authorList>
            <person name="Curtis S.M."/>
            <person name="Norton I."/>
            <person name="Everest G.J."/>
            <person name="Meyers P.R."/>
        </authorList>
    </citation>
    <scope>NUCLEOTIDE SEQUENCE [LARGE SCALE GENOMIC DNA]</scope>
    <source>
        <strain evidence="6 7">YM55</strain>
    </source>
</reference>
<gene>
    <name evidence="6" type="ORF">E0H92_43705</name>
</gene>